<reference evidence="1 2" key="1">
    <citation type="submission" date="2018-08" db="EMBL/GenBank/DDBJ databases">
        <title>Vibrio isolated from the Eastern China Marginal Seas.</title>
        <authorList>
            <person name="Li Y."/>
        </authorList>
    </citation>
    <scope>NUCLEOTIDE SEQUENCE [LARGE SCALE GENOMIC DNA]</scope>
    <source>
        <strain evidence="1 2">BEI233</strain>
    </source>
</reference>
<sequence length="61" mass="6955">MLLADFDHLQASLLKKEPNDLFFHFSSKKLLTVLAQIRIMRPVPNETATNRKGTENMVLAT</sequence>
<proteinExistence type="predicted"/>
<comment type="caution">
    <text evidence="1">The sequence shown here is derived from an EMBL/GenBank/DDBJ whole genome shotgun (WGS) entry which is preliminary data.</text>
</comment>
<evidence type="ECO:0000313" key="1">
    <source>
        <dbReference type="EMBL" id="RJX71617.1"/>
    </source>
</evidence>
<dbReference type="OrthoDB" id="5906520at2"/>
<dbReference type="Proteomes" id="UP000273252">
    <property type="component" value="Unassembled WGS sequence"/>
</dbReference>
<dbReference type="AlphaFoldDB" id="A0A3A6QTL2"/>
<keyword evidence="2" id="KW-1185">Reference proteome</keyword>
<evidence type="ECO:0000313" key="2">
    <source>
        <dbReference type="Proteomes" id="UP000273252"/>
    </source>
</evidence>
<name>A0A3A6QTL2_9VIBR</name>
<organism evidence="1 2">
    <name type="scientific">Vibrio sinensis</name>
    <dbReference type="NCBI Taxonomy" id="2302434"/>
    <lineage>
        <taxon>Bacteria</taxon>
        <taxon>Pseudomonadati</taxon>
        <taxon>Pseudomonadota</taxon>
        <taxon>Gammaproteobacteria</taxon>
        <taxon>Vibrionales</taxon>
        <taxon>Vibrionaceae</taxon>
        <taxon>Vibrio</taxon>
    </lineage>
</organism>
<protein>
    <submittedName>
        <fullName evidence="1">Uncharacterized protein</fullName>
    </submittedName>
</protein>
<dbReference type="EMBL" id="QVMU01000007">
    <property type="protein sequence ID" value="RJX71617.1"/>
    <property type="molecule type" value="Genomic_DNA"/>
</dbReference>
<accession>A0A3A6QTL2</accession>
<gene>
    <name evidence="1" type="ORF">DZ860_09610</name>
</gene>